<protein>
    <submittedName>
        <fullName evidence="2">Uncharacterized protein</fullName>
    </submittedName>
</protein>
<proteinExistence type="predicted"/>
<name>A0A915JPU8_ROMCU</name>
<evidence type="ECO:0000313" key="1">
    <source>
        <dbReference type="Proteomes" id="UP000887565"/>
    </source>
</evidence>
<sequence length="105" mass="12005">MLDTRKLHRTFRQLRTITEYYSCKNSYKKVMVMSTEPFNNTVVCEEFGCKLLILDTLFEKRKRSLSQLNGVVLYYILYSGASSPSVPLTPVTPPTLGTEPNFCPS</sequence>
<dbReference type="AlphaFoldDB" id="A0A915JPU8"/>
<dbReference type="WBParaSite" id="nRc.2.0.1.t28123-RA">
    <property type="protein sequence ID" value="nRc.2.0.1.t28123-RA"/>
    <property type="gene ID" value="nRc.2.0.1.g28123"/>
</dbReference>
<dbReference type="Proteomes" id="UP000887565">
    <property type="component" value="Unplaced"/>
</dbReference>
<accession>A0A915JPU8</accession>
<organism evidence="1 2">
    <name type="scientific">Romanomermis culicivorax</name>
    <name type="common">Nematode worm</name>
    <dbReference type="NCBI Taxonomy" id="13658"/>
    <lineage>
        <taxon>Eukaryota</taxon>
        <taxon>Metazoa</taxon>
        <taxon>Ecdysozoa</taxon>
        <taxon>Nematoda</taxon>
        <taxon>Enoplea</taxon>
        <taxon>Dorylaimia</taxon>
        <taxon>Mermithida</taxon>
        <taxon>Mermithoidea</taxon>
        <taxon>Mermithidae</taxon>
        <taxon>Romanomermis</taxon>
    </lineage>
</organism>
<reference evidence="2" key="1">
    <citation type="submission" date="2022-11" db="UniProtKB">
        <authorList>
            <consortium name="WormBaseParasite"/>
        </authorList>
    </citation>
    <scope>IDENTIFICATION</scope>
</reference>
<keyword evidence="1" id="KW-1185">Reference proteome</keyword>
<evidence type="ECO:0000313" key="2">
    <source>
        <dbReference type="WBParaSite" id="nRc.2.0.1.t28123-RA"/>
    </source>
</evidence>